<name>A0A5Q3QDC7_9PSEU</name>
<dbReference type="Gene3D" id="2.30.30.40">
    <property type="entry name" value="SH3 Domains"/>
    <property type="match status" value="1"/>
</dbReference>
<reference evidence="2" key="1">
    <citation type="submission" date="2019-11" db="EMBL/GenBank/DDBJ databases">
        <title>The complete genome sequence of Saccharopolyspora sp. E2A.</title>
        <authorList>
            <person name="Zhang G."/>
        </authorList>
    </citation>
    <scope>NUCLEOTIDE SEQUENCE [LARGE SCALE GENOMIC DNA]</scope>
    <source>
        <strain evidence="2">E2A</strain>
    </source>
</reference>
<sequence>MIYLLGRPADSEPEPVQPCRFEVSADVLNVRSGPGTEFDTVDRLTENTAVTAQPVEQHGFRQLGTGRWAAQEFLVAEPDSSCP</sequence>
<evidence type="ECO:0000313" key="1">
    <source>
        <dbReference type="EMBL" id="QGK72432.1"/>
    </source>
</evidence>
<evidence type="ECO:0000313" key="2">
    <source>
        <dbReference type="Proteomes" id="UP000371041"/>
    </source>
</evidence>
<accession>A0A5Q3QDC7</accession>
<organism evidence="1 2">
    <name type="scientific">Allosaccharopolyspora coralli</name>
    <dbReference type="NCBI Taxonomy" id="2665642"/>
    <lineage>
        <taxon>Bacteria</taxon>
        <taxon>Bacillati</taxon>
        <taxon>Actinomycetota</taxon>
        <taxon>Actinomycetes</taxon>
        <taxon>Pseudonocardiales</taxon>
        <taxon>Pseudonocardiaceae</taxon>
        <taxon>Allosaccharopolyspora</taxon>
    </lineage>
</organism>
<keyword evidence="2" id="KW-1185">Reference proteome</keyword>
<dbReference type="KEGG" id="sace:GIY23_19570"/>
<proteinExistence type="predicted"/>
<gene>
    <name evidence="1" type="ORF">GIY23_19570</name>
</gene>
<protein>
    <submittedName>
        <fullName evidence="1">SH3 domain-containing protein</fullName>
    </submittedName>
</protein>
<dbReference type="EMBL" id="CP045929">
    <property type="protein sequence ID" value="QGK72432.1"/>
    <property type="molecule type" value="Genomic_DNA"/>
</dbReference>
<dbReference type="Proteomes" id="UP000371041">
    <property type="component" value="Chromosome"/>
</dbReference>
<dbReference type="AlphaFoldDB" id="A0A5Q3QDC7"/>